<organism evidence="1 2">
    <name type="scientific">Potamilus streckersoni</name>
    <dbReference type="NCBI Taxonomy" id="2493646"/>
    <lineage>
        <taxon>Eukaryota</taxon>
        <taxon>Metazoa</taxon>
        <taxon>Spiralia</taxon>
        <taxon>Lophotrochozoa</taxon>
        <taxon>Mollusca</taxon>
        <taxon>Bivalvia</taxon>
        <taxon>Autobranchia</taxon>
        <taxon>Heteroconchia</taxon>
        <taxon>Palaeoheterodonta</taxon>
        <taxon>Unionida</taxon>
        <taxon>Unionoidea</taxon>
        <taxon>Unionidae</taxon>
        <taxon>Ambleminae</taxon>
        <taxon>Lampsilini</taxon>
        <taxon>Potamilus</taxon>
    </lineage>
</organism>
<sequence>MIKPERGTFNNLGMSRIHFLINSRQYLEREQRRCRCPKLLSGVYDACEIYAEILRRGHEYADFALVSHLLLRRLQKFCTTKKPFRRHRNPMGCRFRRRLHPVRDGDLRSIYDAGRTQLKTEHRCIDNRAHENSSKRRRHHGQVIALAIVPFETKMEPKLFAFVLAPLGMSAAKGGAIT</sequence>
<dbReference type="Proteomes" id="UP001195483">
    <property type="component" value="Unassembled WGS sequence"/>
</dbReference>
<evidence type="ECO:0000313" key="1">
    <source>
        <dbReference type="EMBL" id="KAK3588785.1"/>
    </source>
</evidence>
<evidence type="ECO:0000313" key="2">
    <source>
        <dbReference type="Proteomes" id="UP001195483"/>
    </source>
</evidence>
<reference evidence="1" key="1">
    <citation type="journal article" date="2021" name="Genome Biol. Evol.">
        <title>A High-Quality Reference Genome for a Parasitic Bivalve with Doubly Uniparental Inheritance (Bivalvia: Unionida).</title>
        <authorList>
            <person name="Smith C.H."/>
        </authorList>
    </citation>
    <scope>NUCLEOTIDE SEQUENCE</scope>
    <source>
        <strain evidence="1">CHS0354</strain>
    </source>
</reference>
<name>A0AAE0SB58_9BIVA</name>
<protein>
    <submittedName>
        <fullName evidence="1">Uncharacterized protein</fullName>
    </submittedName>
</protein>
<comment type="caution">
    <text evidence="1">The sequence shown here is derived from an EMBL/GenBank/DDBJ whole genome shotgun (WGS) entry which is preliminary data.</text>
</comment>
<reference evidence="1" key="2">
    <citation type="journal article" date="2021" name="Genome Biol. Evol.">
        <title>Developing a high-quality reference genome for a parasitic bivalve with doubly uniparental inheritance (Bivalvia: Unionida).</title>
        <authorList>
            <person name="Smith C.H."/>
        </authorList>
    </citation>
    <scope>NUCLEOTIDE SEQUENCE</scope>
    <source>
        <strain evidence="1">CHS0354</strain>
        <tissue evidence="1">Mantle</tissue>
    </source>
</reference>
<accession>A0AAE0SB58</accession>
<dbReference type="AlphaFoldDB" id="A0AAE0SB58"/>
<reference evidence="1" key="3">
    <citation type="submission" date="2023-05" db="EMBL/GenBank/DDBJ databases">
        <authorList>
            <person name="Smith C.H."/>
        </authorList>
    </citation>
    <scope>NUCLEOTIDE SEQUENCE</scope>
    <source>
        <strain evidence="1">CHS0354</strain>
        <tissue evidence="1">Mantle</tissue>
    </source>
</reference>
<proteinExistence type="predicted"/>
<gene>
    <name evidence="1" type="ORF">CHS0354_011992</name>
</gene>
<keyword evidence="2" id="KW-1185">Reference proteome</keyword>
<dbReference type="EMBL" id="JAEAOA010000737">
    <property type="protein sequence ID" value="KAK3588785.1"/>
    <property type="molecule type" value="Genomic_DNA"/>
</dbReference>